<evidence type="ECO:0000259" key="4">
    <source>
        <dbReference type="Pfam" id="PF23598"/>
    </source>
</evidence>
<dbReference type="InterPro" id="IPR003591">
    <property type="entry name" value="Leu-rich_rpt_typical-subtyp"/>
</dbReference>
<accession>A0ABY7F138</accession>
<feature type="non-terminal residue" evidence="5">
    <location>
        <position position="760"/>
    </location>
</feature>
<feature type="compositionally biased region" description="Basic residues" evidence="3">
    <location>
        <begin position="46"/>
        <end position="55"/>
    </location>
</feature>
<evidence type="ECO:0000256" key="2">
    <source>
        <dbReference type="ARBA" id="ARBA00022737"/>
    </source>
</evidence>
<feature type="domain" description="Disease resistance R13L4/SHOC-2-like LRR" evidence="4">
    <location>
        <begin position="158"/>
        <end position="264"/>
    </location>
</feature>
<feature type="region of interest" description="Disordered" evidence="3">
    <location>
        <begin position="15"/>
        <end position="56"/>
    </location>
</feature>
<dbReference type="SUPFAM" id="SSF52047">
    <property type="entry name" value="RNI-like"/>
    <property type="match status" value="1"/>
</dbReference>
<dbReference type="InterPro" id="IPR055414">
    <property type="entry name" value="LRR_R13L4/SHOC2-like"/>
</dbReference>
<dbReference type="PANTHER" id="PTHR48051">
    <property type="match status" value="1"/>
</dbReference>
<reference evidence="5" key="1">
    <citation type="submission" date="2022-11" db="EMBL/GenBank/DDBJ databases">
        <title>Centuries of genome instability and evolution in soft-shell clam transmissible cancer (bioRxiv).</title>
        <authorList>
            <person name="Hart S.F.M."/>
            <person name="Yonemitsu M.A."/>
            <person name="Giersch R.M."/>
            <person name="Beal B.F."/>
            <person name="Arriagada G."/>
            <person name="Davis B.W."/>
            <person name="Ostrander E.A."/>
            <person name="Goff S.P."/>
            <person name="Metzger M.J."/>
        </authorList>
    </citation>
    <scope>NUCLEOTIDE SEQUENCE</scope>
    <source>
        <strain evidence="5">MELC-2E11</strain>
        <tissue evidence="5">Siphon/mantle</tissue>
    </source>
</reference>
<dbReference type="Pfam" id="PF13855">
    <property type="entry name" value="LRR_8"/>
    <property type="match status" value="2"/>
</dbReference>
<dbReference type="PANTHER" id="PTHR48051:SF46">
    <property type="entry name" value="LEUCINE RICH REPEAT-CONTAINING DOMAIN PROTEIN"/>
    <property type="match status" value="1"/>
</dbReference>
<dbReference type="PROSITE" id="PS51450">
    <property type="entry name" value="LRR"/>
    <property type="match status" value="4"/>
</dbReference>
<organism evidence="5 6">
    <name type="scientific">Mya arenaria</name>
    <name type="common">Soft-shell clam</name>
    <dbReference type="NCBI Taxonomy" id="6604"/>
    <lineage>
        <taxon>Eukaryota</taxon>
        <taxon>Metazoa</taxon>
        <taxon>Spiralia</taxon>
        <taxon>Lophotrochozoa</taxon>
        <taxon>Mollusca</taxon>
        <taxon>Bivalvia</taxon>
        <taxon>Autobranchia</taxon>
        <taxon>Heteroconchia</taxon>
        <taxon>Euheterodonta</taxon>
        <taxon>Imparidentia</taxon>
        <taxon>Neoheterodontei</taxon>
        <taxon>Myida</taxon>
        <taxon>Myoidea</taxon>
        <taxon>Myidae</taxon>
        <taxon>Mya</taxon>
    </lineage>
</organism>
<name>A0ABY7F138_MYAAR</name>
<keyword evidence="1" id="KW-0433">Leucine-rich repeat</keyword>
<keyword evidence="2" id="KW-0677">Repeat</keyword>
<dbReference type="EMBL" id="CP111021">
    <property type="protein sequence ID" value="WAR15907.1"/>
    <property type="molecule type" value="Genomic_DNA"/>
</dbReference>
<keyword evidence="6" id="KW-1185">Reference proteome</keyword>
<dbReference type="InterPro" id="IPR050216">
    <property type="entry name" value="LRR_domain-containing"/>
</dbReference>
<dbReference type="Proteomes" id="UP001164746">
    <property type="component" value="Chromosome 10"/>
</dbReference>
<dbReference type="SMART" id="SM00369">
    <property type="entry name" value="LRR_TYP"/>
    <property type="match status" value="10"/>
</dbReference>
<evidence type="ECO:0000256" key="1">
    <source>
        <dbReference type="ARBA" id="ARBA00022614"/>
    </source>
</evidence>
<dbReference type="SUPFAM" id="SSF52058">
    <property type="entry name" value="L domain-like"/>
    <property type="match status" value="1"/>
</dbReference>
<evidence type="ECO:0000313" key="6">
    <source>
        <dbReference type="Proteomes" id="UP001164746"/>
    </source>
</evidence>
<gene>
    <name evidence="5" type="ORF">MAR_030501</name>
</gene>
<dbReference type="InterPro" id="IPR032675">
    <property type="entry name" value="LRR_dom_sf"/>
</dbReference>
<evidence type="ECO:0000313" key="5">
    <source>
        <dbReference type="EMBL" id="WAR15907.1"/>
    </source>
</evidence>
<dbReference type="SMART" id="SM00364">
    <property type="entry name" value="LRR_BAC"/>
    <property type="match status" value="8"/>
</dbReference>
<dbReference type="Gene3D" id="2.60.220.30">
    <property type="match status" value="1"/>
</dbReference>
<dbReference type="Gene3D" id="3.80.10.10">
    <property type="entry name" value="Ribonuclease Inhibitor"/>
    <property type="match status" value="3"/>
</dbReference>
<feature type="region of interest" description="Disordered" evidence="3">
    <location>
        <begin position="433"/>
        <end position="475"/>
    </location>
</feature>
<protein>
    <submittedName>
        <fullName evidence="5">LRRC1-like protein</fullName>
    </submittedName>
</protein>
<dbReference type="Pfam" id="PF23598">
    <property type="entry name" value="LRR_14"/>
    <property type="match status" value="1"/>
</dbReference>
<dbReference type="InterPro" id="IPR001611">
    <property type="entry name" value="Leu-rich_rpt"/>
</dbReference>
<sequence>MSTLKSSGYRSLSTRAFNQGGHQADPDMTLRSHNRSRTLDTTRSHNTMRSKKSVKRSNGSYLRLNLVTNSKGLVQIDLANHRLVAIPIEVFLFSRLEVLKLSQNHFSEVPMAISRLRSLKFLYLDGNEITFLPETLPNCINLVEMNLTRNKLAALPTSLGLLKNLRVLKLGQNDFECLPHEIGALENLKYFDLHGNNLWYLPFSVQKLHKLKYLNLANNRFEHLPLPVCKITSLRTLNLMGNNLTNLLPDFDNLTQLLELNLSYNRFEIIPQSILRLRNIHYLNMTGNKLESIPNALTTLKALQVLHLQENNLDYIPDMFPNLQYLNVANNKLYNFSVVNMKRLKSLNANNNYLENIPMGMYSLSRVQSIRLNTNQISYVSSDIVQLKRLRTLDLGNNMLVNIPQVMKQFDRLDYFNIRGNNINAKISLHNGEISSQPDFHKKRRMYQSQRRGREPRRKYNTQRGQRSRSMESTMSRVATFPHGDNSHKMWDSEDLLQNGFSPRHLETNSNSAFLNQKHSHSNMHDNSYHSNRIHENSLLDESFRTYKRFQAHEAALKAESDDVSTSNVPAQTTDYRLLGICNQVEMLLNKQLLHPVLSLKGLSMGKSFSEKAIKKTSSGLWRISNDQDDELPQGLVATTTETFTVTPQGGWLTSSHDSNISIFLPPQAIIKVQNEKLVELRQKNRLISNIISLGPIVFLKNLDTGDFNKQVTITIPAPTNLTQGHLHLMSIREDSSCAPTSSGFQHKNGYIVLKAWNLA</sequence>
<evidence type="ECO:0000256" key="3">
    <source>
        <dbReference type="SAM" id="MobiDB-lite"/>
    </source>
</evidence>
<proteinExistence type="predicted"/>